<dbReference type="Gene3D" id="1.10.357.10">
    <property type="entry name" value="Tetracycline Repressor, domain 2"/>
    <property type="match status" value="1"/>
</dbReference>
<accession>A0ABZ3ETI0</accession>
<dbReference type="PANTHER" id="PTHR43479:SF11">
    <property type="entry name" value="ACREF_ENVCD OPERON REPRESSOR-RELATED"/>
    <property type="match status" value="1"/>
</dbReference>
<dbReference type="PROSITE" id="PS50977">
    <property type="entry name" value="HTH_TETR_2"/>
    <property type="match status" value="1"/>
</dbReference>
<dbReference type="Pfam" id="PF00440">
    <property type="entry name" value="TetR_N"/>
    <property type="match status" value="1"/>
</dbReference>
<sequence length="207" mass="23060">MARPAKKSSEQWTQEIINAAQNLFTANGYDETSISDIMDAVKGAKGTFYQFFESKELLLETLVEKWADDYEKAIIEILDSANSTFVDKFSKMMDLIKQMSSKTLGMEAFFHPSNGVMIYKLTKRIATVITPYLEEVLKMGMEEDLFSLDDPHFYASFIISGALGSLSSGAEAPIDNIPGNLQLLPEITANILGIDKGVLLYSKETTR</sequence>
<dbReference type="EMBL" id="CP146256">
    <property type="protein sequence ID" value="XAH72629.1"/>
    <property type="molecule type" value="Genomic_DNA"/>
</dbReference>
<keyword evidence="1 2" id="KW-0238">DNA-binding</keyword>
<evidence type="ECO:0000313" key="4">
    <source>
        <dbReference type="EMBL" id="XAH72629.1"/>
    </source>
</evidence>
<gene>
    <name evidence="4" type="ORF">V6984_14045</name>
</gene>
<evidence type="ECO:0000256" key="1">
    <source>
        <dbReference type="ARBA" id="ARBA00023125"/>
    </source>
</evidence>
<keyword evidence="5" id="KW-1185">Reference proteome</keyword>
<protein>
    <submittedName>
        <fullName evidence="4">TetR/AcrR family transcriptional regulator</fullName>
    </submittedName>
</protein>
<organism evidence="4 5">
    <name type="scientific">Kineothrix sedimenti</name>
    <dbReference type="NCBI Taxonomy" id="3123317"/>
    <lineage>
        <taxon>Bacteria</taxon>
        <taxon>Bacillati</taxon>
        <taxon>Bacillota</taxon>
        <taxon>Clostridia</taxon>
        <taxon>Lachnospirales</taxon>
        <taxon>Lachnospiraceae</taxon>
        <taxon>Kineothrix</taxon>
    </lineage>
</organism>
<feature type="DNA-binding region" description="H-T-H motif" evidence="2">
    <location>
        <begin position="33"/>
        <end position="52"/>
    </location>
</feature>
<dbReference type="SUPFAM" id="SSF46689">
    <property type="entry name" value="Homeodomain-like"/>
    <property type="match status" value="1"/>
</dbReference>
<dbReference type="PANTHER" id="PTHR43479">
    <property type="entry name" value="ACREF/ENVCD OPERON REPRESSOR-RELATED"/>
    <property type="match status" value="1"/>
</dbReference>
<evidence type="ECO:0000259" key="3">
    <source>
        <dbReference type="PROSITE" id="PS50977"/>
    </source>
</evidence>
<evidence type="ECO:0000313" key="5">
    <source>
        <dbReference type="Proteomes" id="UP001451571"/>
    </source>
</evidence>
<proteinExistence type="predicted"/>
<dbReference type="InterPro" id="IPR009057">
    <property type="entry name" value="Homeodomain-like_sf"/>
</dbReference>
<name>A0ABZ3ETI0_9FIRM</name>
<dbReference type="RefSeq" id="WP_342756243.1">
    <property type="nucleotide sequence ID" value="NZ_CP146256.1"/>
</dbReference>
<dbReference type="PRINTS" id="PR00455">
    <property type="entry name" value="HTHTETR"/>
</dbReference>
<dbReference type="InterPro" id="IPR050624">
    <property type="entry name" value="HTH-type_Tx_Regulator"/>
</dbReference>
<feature type="domain" description="HTH tetR-type" evidence="3">
    <location>
        <begin position="10"/>
        <end position="70"/>
    </location>
</feature>
<reference evidence="4 5" key="1">
    <citation type="submission" date="2024-02" db="EMBL/GenBank/DDBJ databases">
        <title>Bacterial strain from lacustrine sediment.</title>
        <authorList>
            <person name="Petit C."/>
            <person name="Fadhlaoui K."/>
        </authorList>
    </citation>
    <scope>NUCLEOTIDE SEQUENCE [LARGE SCALE GENOMIC DNA]</scope>
    <source>
        <strain evidence="4 5">IPX-CK</strain>
    </source>
</reference>
<evidence type="ECO:0000256" key="2">
    <source>
        <dbReference type="PROSITE-ProRule" id="PRU00335"/>
    </source>
</evidence>
<dbReference type="InterPro" id="IPR001647">
    <property type="entry name" value="HTH_TetR"/>
</dbReference>
<dbReference type="Proteomes" id="UP001451571">
    <property type="component" value="Chromosome"/>
</dbReference>